<comment type="caution">
    <text evidence="5">The sequence shown here is derived from an EMBL/GenBank/DDBJ whole genome shotgun (WGS) entry which is preliminary data.</text>
</comment>
<feature type="domain" description="tRNA synthetases class I catalytic" evidence="4">
    <location>
        <begin position="8"/>
        <end position="129"/>
    </location>
</feature>
<dbReference type="Proteomes" id="UP001153076">
    <property type="component" value="Unassembled WGS sequence"/>
</dbReference>
<dbReference type="PANTHER" id="PTHR10890">
    <property type="entry name" value="CYSTEINYL-TRNA SYNTHETASE"/>
    <property type="match status" value="1"/>
</dbReference>
<protein>
    <recommendedName>
        <fullName evidence="4">tRNA synthetases class I catalytic domain-containing protein</fullName>
    </recommendedName>
</protein>
<proteinExistence type="predicted"/>
<dbReference type="Gene3D" id="3.40.50.620">
    <property type="entry name" value="HUPs"/>
    <property type="match status" value="1"/>
</dbReference>
<dbReference type="AlphaFoldDB" id="A0A9Q1KMP1"/>
<evidence type="ECO:0000256" key="3">
    <source>
        <dbReference type="ARBA" id="ARBA00022840"/>
    </source>
</evidence>
<dbReference type="GO" id="GO:0006423">
    <property type="term" value="P:cysteinyl-tRNA aminoacylation"/>
    <property type="evidence" value="ECO:0007669"/>
    <property type="project" value="TreeGrafter"/>
</dbReference>
<dbReference type="GO" id="GO:0005737">
    <property type="term" value="C:cytoplasm"/>
    <property type="evidence" value="ECO:0007669"/>
    <property type="project" value="TreeGrafter"/>
</dbReference>
<dbReference type="SUPFAM" id="SSF52374">
    <property type="entry name" value="Nucleotidylyl transferase"/>
    <property type="match status" value="1"/>
</dbReference>
<evidence type="ECO:0000256" key="1">
    <source>
        <dbReference type="ARBA" id="ARBA00022598"/>
    </source>
</evidence>
<dbReference type="InterPro" id="IPR014729">
    <property type="entry name" value="Rossmann-like_a/b/a_fold"/>
</dbReference>
<keyword evidence="6" id="KW-1185">Reference proteome</keyword>
<dbReference type="InterPro" id="IPR032678">
    <property type="entry name" value="tRNA-synt_1_cat_dom"/>
</dbReference>
<dbReference type="InterPro" id="IPR024909">
    <property type="entry name" value="Cys-tRNA/MSH_ligase"/>
</dbReference>
<evidence type="ECO:0000256" key="2">
    <source>
        <dbReference type="ARBA" id="ARBA00022741"/>
    </source>
</evidence>
<keyword evidence="3" id="KW-0067">ATP-binding</keyword>
<evidence type="ECO:0000313" key="6">
    <source>
        <dbReference type="Proteomes" id="UP001153076"/>
    </source>
</evidence>
<dbReference type="GO" id="GO:0004817">
    <property type="term" value="F:cysteine-tRNA ligase activity"/>
    <property type="evidence" value="ECO:0007669"/>
    <property type="project" value="TreeGrafter"/>
</dbReference>
<keyword evidence="1" id="KW-0436">Ligase</keyword>
<dbReference type="Pfam" id="PF01406">
    <property type="entry name" value="tRNA-synt_1e"/>
    <property type="match status" value="1"/>
</dbReference>
<dbReference type="PANTHER" id="PTHR10890:SF26">
    <property type="entry name" value="CYSTEINE--TRNA LIGASE 1, CYTOPLASMIC-RELATED"/>
    <property type="match status" value="1"/>
</dbReference>
<gene>
    <name evidence="5" type="ORF">Cgig2_018534</name>
</gene>
<dbReference type="GO" id="GO:0005524">
    <property type="term" value="F:ATP binding"/>
    <property type="evidence" value="ECO:0007669"/>
    <property type="project" value="UniProtKB-KW"/>
</dbReference>
<organism evidence="5 6">
    <name type="scientific">Carnegiea gigantea</name>
    <dbReference type="NCBI Taxonomy" id="171969"/>
    <lineage>
        <taxon>Eukaryota</taxon>
        <taxon>Viridiplantae</taxon>
        <taxon>Streptophyta</taxon>
        <taxon>Embryophyta</taxon>
        <taxon>Tracheophyta</taxon>
        <taxon>Spermatophyta</taxon>
        <taxon>Magnoliopsida</taxon>
        <taxon>eudicotyledons</taxon>
        <taxon>Gunneridae</taxon>
        <taxon>Pentapetalae</taxon>
        <taxon>Caryophyllales</taxon>
        <taxon>Cactineae</taxon>
        <taxon>Cactaceae</taxon>
        <taxon>Cactoideae</taxon>
        <taxon>Echinocereeae</taxon>
        <taxon>Carnegiea</taxon>
    </lineage>
</organism>
<reference evidence="5" key="1">
    <citation type="submission" date="2022-04" db="EMBL/GenBank/DDBJ databases">
        <title>Carnegiea gigantea Genome sequencing and assembly v2.</title>
        <authorList>
            <person name="Copetti D."/>
            <person name="Sanderson M.J."/>
            <person name="Burquez A."/>
            <person name="Wojciechowski M.F."/>
        </authorList>
    </citation>
    <scope>NUCLEOTIDE SEQUENCE</scope>
    <source>
        <strain evidence="5">SGP5-SGP5p</strain>
        <tissue evidence="5">Aerial part</tissue>
    </source>
</reference>
<evidence type="ECO:0000259" key="4">
    <source>
        <dbReference type="Pfam" id="PF01406"/>
    </source>
</evidence>
<dbReference type="EMBL" id="JAKOGI010000075">
    <property type="protein sequence ID" value="KAJ8445593.1"/>
    <property type="molecule type" value="Genomic_DNA"/>
</dbReference>
<keyword evidence="2" id="KW-0547">Nucleotide-binding</keyword>
<name>A0A9Q1KMP1_9CARY</name>
<accession>A0A9Q1KMP1</accession>
<evidence type="ECO:0000313" key="5">
    <source>
        <dbReference type="EMBL" id="KAJ8445593.1"/>
    </source>
</evidence>
<dbReference type="OrthoDB" id="438179at2759"/>
<sequence length="158" mass="18765">MTEQKEVFKPNEPNKVGMYVSGITRYDYSHIGHARAFVTFDILYRYLKELDYEVAYTWNFTDVDDKIICRASESKDNEPNHPLRDPLNLSNHYCQEFLWDMDDLQCLLPTFQQRVSDHMDQILDMVTKVRFSLLVMSFDWELVMEITCAFLLHSHVVV</sequence>